<feature type="domain" description="GGDEF" evidence="4">
    <location>
        <begin position="112"/>
        <end position="240"/>
    </location>
</feature>
<sequence length="240" mass="26267">MNHNDSQLTHLHRPASRRLHRRPAHPVVTSSAVRSSVAEHAPSVVAGLPKAMIREAGMFELLAAELRIAELEKELAEAREAASTDPLTGALNRRGFEQACQRELALARRSGLSFALAHLDIDDFKNLNDTLGHQVGDKALLHLVNLLRKSMRPSDVLCRFGGEEFVLMLPATSQEEAVKAISRFLRECSANFIPGTDRALTFSAGVVVQDLSESLEQAIQRADEATYAAKRSGKNRVVTG</sequence>
<dbReference type="EMBL" id="FLQY01000235">
    <property type="protein sequence ID" value="SBT09159.1"/>
    <property type="molecule type" value="Genomic_DNA"/>
</dbReference>
<dbReference type="EC" id="2.7.7.65" evidence="1"/>
<protein>
    <recommendedName>
        <fullName evidence="1">diguanylate cyclase</fullName>
        <ecNumber evidence="1">2.7.7.65</ecNumber>
    </recommendedName>
</protein>
<accession>A0A1A8XVX0</accession>
<dbReference type="Pfam" id="PF00990">
    <property type="entry name" value="GGDEF"/>
    <property type="match status" value="1"/>
</dbReference>
<dbReference type="SMART" id="SM00267">
    <property type="entry name" value="GGDEF"/>
    <property type="match status" value="1"/>
</dbReference>
<dbReference type="InterPro" id="IPR000160">
    <property type="entry name" value="GGDEF_dom"/>
</dbReference>
<dbReference type="FunFam" id="3.30.70.270:FF:000001">
    <property type="entry name" value="Diguanylate cyclase domain protein"/>
    <property type="match status" value="1"/>
</dbReference>
<dbReference type="CDD" id="cd01949">
    <property type="entry name" value="GGDEF"/>
    <property type="match status" value="1"/>
</dbReference>
<dbReference type="PANTHER" id="PTHR45138">
    <property type="entry name" value="REGULATORY COMPONENTS OF SENSORY TRANSDUCTION SYSTEM"/>
    <property type="match status" value="1"/>
</dbReference>
<name>A0A1A8XVX0_9RHOO</name>
<dbReference type="PANTHER" id="PTHR45138:SF9">
    <property type="entry name" value="DIGUANYLATE CYCLASE DGCM-RELATED"/>
    <property type="match status" value="1"/>
</dbReference>
<dbReference type="InterPro" id="IPR050469">
    <property type="entry name" value="Diguanylate_Cyclase"/>
</dbReference>
<dbReference type="PROSITE" id="PS50887">
    <property type="entry name" value="GGDEF"/>
    <property type="match status" value="1"/>
</dbReference>
<reference evidence="5 6" key="1">
    <citation type="submission" date="2016-06" db="EMBL/GenBank/DDBJ databases">
        <authorList>
            <person name="Kjaerup R.B."/>
            <person name="Dalgaard T.S."/>
            <person name="Juul-Madsen H.R."/>
        </authorList>
    </citation>
    <scope>NUCLEOTIDE SEQUENCE [LARGE SCALE GENOMIC DNA]</scope>
    <source>
        <strain evidence="5">2</strain>
    </source>
</reference>
<proteinExistence type="predicted"/>
<evidence type="ECO:0000256" key="3">
    <source>
        <dbReference type="SAM" id="MobiDB-lite"/>
    </source>
</evidence>
<comment type="catalytic activity">
    <reaction evidence="2">
        <text>2 GTP = 3',3'-c-di-GMP + 2 diphosphate</text>
        <dbReference type="Rhea" id="RHEA:24898"/>
        <dbReference type="ChEBI" id="CHEBI:33019"/>
        <dbReference type="ChEBI" id="CHEBI:37565"/>
        <dbReference type="ChEBI" id="CHEBI:58805"/>
        <dbReference type="EC" id="2.7.7.65"/>
    </reaction>
</comment>
<dbReference type="Proteomes" id="UP000199600">
    <property type="component" value="Unassembled WGS sequence"/>
</dbReference>
<dbReference type="GO" id="GO:0052621">
    <property type="term" value="F:diguanylate cyclase activity"/>
    <property type="evidence" value="ECO:0007669"/>
    <property type="project" value="UniProtKB-EC"/>
</dbReference>
<feature type="region of interest" description="Disordered" evidence="3">
    <location>
        <begin position="1"/>
        <end position="33"/>
    </location>
</feature>
<organism evidence="5 6">
    <name type="scientific">Candidatus Propionivibrio aalborgensis</name>
    <dbReference type="NCBI Taxonomy" id="1860101"/>
    <lineage>
        <taxon>Bacteria</taxon>
        <taxon>Pseudomonadati</taxon>
        <taxon>Pseudomonadota</taxon>
        <taxon>Betaproteobacteria</taxon>
        <taxon>Rhodocyclales</taxon>
        <taxon>Rhodocyclaceae</taxon>
        <taxon>Propionivibrio</taxon>
    </lineage>
</organism>
<keyword evidence="6" id="KW-1185">Reference proteome</keyword>
<feature type="compositionally biased region" description="Basic residues" evidence="3">
    <location>
        <begin position="10"/>
        <end position="24"/>
    </location>
</feature>
<dbReference type="InterPro" id="IPR043128">
    <property type="entry name" value="Rev_trsase/Diguanyl_cyclase"/>
</dbReference>
<evidence type="ECO:0000256" key="1">
    <source>
        <dbReference type="ARBA" id="ARBA00012528"/>
    </source>
</evidence>
<dbReference type="InterPro" id="IPR029787">
    <property type="entry name" value="Nucleotide_cyclase"/>
</dbReference>
<dbReference type="Gene3D" id="3.30.70.270">
    <property type="match status" value="1"/>
</dbReference>
<dbReference type="SUPFAM" id="SSF55073">
    <property type="entry name" value="Nucleotide cyclase"/>
    <property type="match status" value="1"/>
</dbReference>
<evidence type="ECO:0000313" key="5">
    <source>
        <dbReference type="EMBL" id="SBT09159.1"/>
    </source>
</evidence>
<dbReference type="RefSeq" id="WP_186411491.1">
    <property type="nucleotide sequence ID" value="NZ_FLQY01000235.1"/>
</dbReference>
<evidence type="ECO:0000259" key="4">
    <source>
        <dbReference type="PROSITE" id="PS50887"/>
    </source>
</evidence>
<dbReference type="NCBIfam" id="TIGR00254">
    <property type="entry name" value="GGDEF"/>
    <property type="match status" value="1"/>
</dbReference>
<dbReference type="AlphaFoldDB" id="A0A1A8XVX0"/>
<gene>
    <name evidence="5" type="ORF">PROAA_310008</name>
</gene>
<evidence type="ECO:0000256" key="2">
    <source>
        <dbReference type="ARBA" id="ARBA00034247"/>
    </source>
</evidence>
<evidence type="ECO:0000313" key="6">
    <source>
        <dbReference type="Proteomes" id="UP000199600"/>
    </source>
</evidence>